<dbReference type="InterPro" id="IPR034197">
    <property type="entry name" value="Peptidases_S8_3"/>
</dbReference>
<comment type="subcellular location">
    <subcellularLocation>
        <location evidence="2">Secreted</location>
        <location evidence="2">Extracellular space</location>
        <location evidence="2">Apoplast</location>
    </subcellularLocation>
</comment>
<feature type="active site" description="Charge relay system" evidence="11 12">
    <location>
        <position position="167"/>
    </location>
</feature>
<keyword evidence="10" id="KW-0325">Glycoprotein</keyword>
<dbReference type="SUPFAM" id="SSF52025">
    <property type="entry name" value="PA domain"/>
    <property type="match status" value="1"/>
</dbReference>
<dbReference type="PROSITE" id="PS00138">
    <property type="entry name" value="SUBTILASE_SER"/>
    <property type="match status" value="1"/>
</dbReference>
<evidence type="ECO:0000259" key="14">
    <source>
        <dbReference type="Pfam" id="PF00082"/>
    </source>
</evidence>
<feature type="domain" description="PA" evidence="15">
    <location>
        <begin position="402"/>
        <end position="485"/>
    </location>
</feature>
<dbReference type="FunFam" id="3.30.70.80:FF:000003">
    <property type="entry name" value="Subtilisin-like protease SBT1.9"/>
    <property type="match status" value="1"/>
</dbReference>
<keyword evidence="4" id="KW-0052">Apoplast</keyword>
<evidence type="ECO:0000313" key="18">
    <source>
        <dbReference type="EMBL" id="PON83578.1"/>
    </source>
</evidence>
<feature type="domain" description="Inhibitor I9" evidence="16">
    <location>
        <begin position="57"/>
        <end position="135"/>
    </location>
</feature>
<dbReference type="Gene3D" id="3.30.70.80">
    <property type="entry name" value="Peptidase S8 propeptide/proteinase inhibitor I9"/>
    <property type="match status" value="1"/>
</dbReference>
<dbReference type="InterPro" id="IPR015500">
    <property type="entry name" value="Peptidase_S8_subtilisin-rel"/>
</dbReference>
<reference evidence="19" key="1">
    <citation type="submission" date="2016-06" db="EMBL/GenBank/DDBJ databases">
        <title>Parallel loss of symbiosis genes in relatives of nitrogen-fixing non-legume Parasponia.</title>
        <authorList>
            <person name="Van Velzen R."/>
            <person name="Holmer R."/>
            <person name="Bu F."/>
            <person name="Rutten L."/>
            <person name="Van Zeijl A."/>
            <person name="Liu W."/>
            <person name="Santuari L."/>
            <person name="Cao Q."/>
            <person name="Sharma T."/>
            <person name="Shen D."/>
            <person name="Roswanjaya Y."/>
            <person name="Wardhani T."/>
            <person name="Kalhor M.S."/>
            <person name="Jansen J."/>
            <person name="Van den Hoogen J."/>
            <person name="Gungor B."/>
            <person name="Hartog M."/>
            <person name="Hontelez J."/>
            <person name="Verver J."/>
            <person name="Yang W.-C."/>
            <person name="Schijlen E."/>
            <person name="Repin R."/>
            <person name="Schilthuizen M."/>
            <person name="Schranz E."/>
            <person name="Heidstra R."/>
            <person name="Miyata K."/>
            <person name="Fedorova E."/>
            <person name="Kohlen W."/>
            <person name="Bisseling T."/>
            <person name="Smit S."/>
            <person name="Geurts R."/>
        </authorList>
    </citation>
    <scope>NUCLEOTIDE SEQUENCE [LARGE SCALE GENOMIC DNA]</scope>
    <source>
        <strain evidence="19">cv. RG33-2</strain>
    </source>
</reference>
<dbReference type="InterPro" id="IPR023828">
    <property type="entry name" value="Peptidase_S8_Ser-AS"/>
</dbReference>
<evidence type="ECO:0000259" key="15">
    <source>
        <dbReference type="Pfam" id="PF02225"/>
    </source>
</evidence>
<dbReference type="Gene3D" id="3.40.50.200">
    <property type="entry name" value="Peptidase S8/S53 domain"/>
    <property type="match status" value="1"/>
</dbReference>
<dbReference type="Pfam" id="PF17766">
    <property type="entry name" value="fn3_6"/>
    <property type="match status" value="1"/>
</dbReference>
<evidence type="ECO:0000259" key="16">
    <source>
        <dbReference type="Pfam" id="PF05922"/>
    </source>
</evidence>
<evidence type="ECO:0000256" key="7">
    <source>
        <dbReference type="ARBA" id="ARBA00022729"/>
    </source>
</evidence>
<evidence type="ECO:0000256" key="5">
    <source>
        <dbReference type="ARBA" id="ARBA00022525"/>
    </source>
</evidence>
<evidence type="ECO:0000256" key="8">
    <source>
        <dbReference type="ARBA" id="ARBA00022801"/>
    </source>
</evidence>
<gene>
    <name evidence="18" type="primary">TorSBT4</name>
    <name evidence="18" type="ORF">TorRG33x02_206300</name>
</gene>
<comment type="caution">
    <text evidence="18">The sequence shown here is derived from an EMBL/GenBank/DDBJ whole genome shotgun (WGS) entry which is preliminary data.</text>
</comment>
<dbReference type="InterPro" id="IPR010259">
    <property type="entry name" value="S8pro/Inhibitor_I9"/>
</dbReference>
<dbReference type="InterPro" id="IPR046450">
    <property type="entry name" value="PA_dom_sf"/>
</dbReference>
<dbReference type="Gene3D" id="3.50.30.30">
    <property type="match status" value="1"/>
</dbReference>
<dbReference type="GO" id="GO:0009609">
    <property type="term" value="P:response to symbiotic bacterium"/>
    <property type="evidence" value="ECO:0007669"/>
    <property type="project" value="UniProtKB-ARBA"/>
</dbReference>
<dbReference type="InterPro" id="IPR041469">
    <property type="entry name" value="Subtilisin-like_FN3"/>
</dbReference>
<keyword evidence="5" id="KW-0964">Secreted</keyword>
<dbReference type="CDD" id="cd04852">
    <property type="entry name" value="Peptidases_S8_3"/>
    <property type="match status" value="1"/>
</dbReference>
<keyword evidence="19" id="KW-1185">Reference proteome</keyword>
<dbReference type="AlphaFoldDB" id="A0A2P5EDG4"/>
<dbReference type="GO" id="GO:0006508">
    <property type="term" value="P:proteolysis"/>
    <property type="evidence" value="ECO:0007669"/>
    <property type="project" value="UniProtKB-KW"/>
</dbReference>
<feature type="domain" description="Peptidase S8/S53" evidence="14">
    <location>
        <begin position="159"/>
        <end position="615"/>
    </location>
</feature>
<dbReference type="SUPFAM" id="SSF52743">
    <property type="entry name" value="Subtilisin-like"/>
    <property type="match status" value="1"/>
</dbReference>
<dbReference type="GO" id="GO:0009610">
    <property type="term" value="P:response to symbiotic fungus"/>
    <property type="evidence" value="ECO:0007669"/>
    <property type="project" value="UniProtKB-ARBA"/>
</dbReference>
<dbReference type="InParanoid" id="A0A2P5EDG4"/>
<proteinExistence type="inferred from homology"/>
<organism evidence="18 19">
    <name type="scientific">Trema orientale</name>
    <name type="common">Charcoal tree</name>
    <name type="synonym">Celtis orientalis</name>
    <dbReference type="NCBI Taxonomy" id="63057"/>
    <lineage>
        <taxon>Eukaryota</taxon>
        <taxon>Viridiplantae</taxon>
        <taxon>Streptophyta</taxon>
        <taxon>Embryophyta</taxon>
        <taxon>Tracheophyta</taxon>
        <taxon>Spermatophyta</taxon>
        <taxon>Magnoliopsida</taxon>
        <taxon>eudicotyledons</taxon>
        <taxon>Gunneridae</taxon>
        <taxon>Pentapetalae</taxon>
        <taxon>rosids</taxon>
        <taxon>fabids</taxon>
        <taxon>Rosales</taxon>
        <taxon>Cannabaceae</taxon>
        <taxon>Trema</taxon>
    </lineage>
</organism>
<dbReference type="FunFam" id="3.40.50.200:FF:000006">
    <property type="entry name" value="Subtilisin-like protease SBT1.5"/>
    <property type="match status" value="1"/>
</dbReference>
<dbReference type="Pfam" id="PF00082">
    <property type="entry name" value="Peptidase_S8"/>
    <property type="match status" value="1"/>
</dbReference>
<feature type="active site" description="Charge relay system" evidence="11 12">
    <location>
        <position position="241"/>
    </location>
</feature>
<dbReference type="FunFam" id="3.50.30.30:FF:000005">
    <property type="entry name" value="subtilisin-like protease SBT1.5"/>
    <property type="match status" value="1"/>
</dbReference>
<evidence type="ECO:0000256" key="9">
    <source>
        <dbReference type="ARBA" id="ARBA00022825"/>
    </source>
</evidence>
<keyword evidence="8 12" id="KW-0378">Hydrolase</keyword>
<feature type="region of interest" description="Disordered" evidence="13">
    <location>
        <begin position="226"/>
        <end position="247"/>
    </location>
</feature>
<dbReference type="Proteomes" id="UP000237000">
    <property type="component" value="Unassembled WGS sequence"/>
</dbReference>
<dbReference type="GO" id="GO:0004252">
    <property type="term" value="F:serine-type endopeptidase activity"/>
    <property type="evidence" value="ECO:0007669"/>
    <property type="project" value="UniProtKB-UniRule"/>
</dbReference>
<evidence type="ECO:0000256" key="6">
    <source>
        <dbReference type="ARBA" id="ARBA00022670"/>
    </source>
</evidence>
<dbReference type="InterPro" id="IPR003137">
    <property type="entry name" value="PA_domain"/>
</dbReference>
<comment type="similarity">
    <text evidence="3 12">Belongs to the peptidase S8 family.</text>
</comment>
<dbReference type="FunCoup" id="A0A2P5EDG4">
    <property type="interactions" value="447"/>
</dbReference>
<evidence type="ECO:0000259" key="17">
    <source>
        <dbReference type="Pfam" id="PF17766"/>
    </source>
</evidence>
<evidence type="ECO:0000256" key="11">
    <source>
        <dbReference type="PIRSR" id="PIRSR615500-1"/>
    </source>
</evidence>
<feature type="domain" description="Subtilisin-like protease fibronectin type-III" evidence="17">
    <location>
        <begin position="695"/>
        <end position="791"/>
    </location>
</feature>
<keyword evidence="6 12" id="KW-0645">Protease</keyword>
<dbReference type="Pfam" id="PF05922">
    <property type="entry name" value="Inhibitor_I9"/>
    <property type="match status" value="1"/>
</dbReference>
<evidence type="ECO:0000256" key="13">
    <source>
        <dbReference type="SAM" id="MobiDB-lite"/>
    </source>
</evidence>
<evidence type="ECO:0000256" key="4">
    <source>
        <dbReference type="ARBA" id="ARBA00022523"/>
    </source>
</evidence>
<evidence type="ECO:0000313" key="19">
    <source>
        <dbReference type="Proteomes" id="UP000237000"/>
    </source>
</evidence>
<dbReference type="InterPro" id="IPR000209">
    <property type="entry name" value="Peptidase_S8/S53_dom"/>
</dbReference>
<dbReference type="Gene3D" id="2.60.40.2310">
    <property type="match status" value="1"/>
</dbReference>
<accession>A0A2P5EDG4</accession>
<dbReference type="CDD" id="cd02120">
    <property type="entry name" value="PA_subtilisin_like"/>
    <property type="match status" value="1"/>
</dbReference>
<feature type="compositionally biased region" description="Basic and acidic residues" evidence="13">
    <location>
        <begin position="227"/>
        <end position="242"/>
    </location>
</feature>
<name>A0A2P5EDG4_TREOI</name>
<evidence type="ECO:0000256" key="3">
    <source>
        <dbReference type="ARBA" id="ARBA00011073"/>
    </source>
</evidence>
<keyword evidence="7" id="KW-0732">Signal</keyword>
<dbReference type="PRINTS" id="PR00723">
    <property type="entry name" value="SUBTILISIN"/>
</dbReference>
<feature type="active site" description="Charge relay system" evidence="11 12">
    <location>
        <position position="571"/>
    </location>
</feature>
<dbReference type="InterPro" id="IPR045051">
    <property type="entry name" value="SBT"/>
</dbReference>
<evidence type="ECO:0000256" key="12">
    <source>
        <dbReference type="PROSITE-ProRule" id="PRU01240"/>
    </source>
</evidence>
<dbReference type="EMBL" id="JXTC01000176">
    <property type="protein sequence ID" value="PON83578.1"/>
    <property type="molecule type" value="Genomic_DNA"/>
</dbReference>
<dbReference type="GO" id="GO:0048046">
    <property type="term" value="C:apoplast"/>
    <property type="evidence" value="ECO:0007669"/>
    <property type="project" value="UniProtKB-SubCell"/>
</dbReference>
<dbReference type="PANTHER" id="PTHR10795">
    <property type="entry name" value="PROPROTEIN CONVERTASE SUBTILISIN/KEXIN"/>
    <property type="match status" value="1"/>
</dbReference>
<dbReference type="InterPro" id="IPR036852">
    <property type="entry name" value="Peptidase_S8/S53_dom_sf"/>
</dbReference>
<dbReference type="InterPro" id="IPR037045">
    <property type="entry name" value="S8pro/Inhibitor_I9_sf"/>
</dbReference>
<keyword evidence="9 12" id="KW-0720">Serine protease</keyword>
<dbReference type="Pfam" id="PF02225">
    <property type="entry name" value="PA"/>
    <property type="match status" value="1"/>
</dbReference>
<protein>
    <submittedName>
        <fullName evidence="18">Subtilase</fullName>
    </submittedName>
</protein>
<evidence type="ECO:0000256" key="10">
    <source>
        <dbReference type="ARBA" id="ARBA00023180"/>
    </source>
</evidence>
<comment type="function">
    <text evidence="1">Required for arbuscular mycorrhiza (AM) development during AM symbiosis with AM fungi (e.g. Glomeromycota intraradices).</text>
</comment>
<dbReference type="GO" id="GO:0048731">
    <property type="term" value="P:system development"/>
    <property type="evidence" value="ECO:0007669"/>
    <property type="project" value="UniProtKB-ARBA"/>
</dbReference>
<evidence type="ECO:0000256" key="1">
    <source>
        <dbReference type="ARBA" id="ARBA00002076"/>
    </source>
</evidence>
<evidence type="ECO:0000256" key="2">
    <source>
        <dbReference type="ARBA" id="ARBA00004271"/>
    </source>
</evidence>
<sequence length="802" mass="85056">MYSRRSVPPTLWEKKISKHEAMASLSDSSSLILFFFLLCLVSVSSSSSSDPIDGPQTFIVHVSKAHKPSFFTSHHHWYTSIVHSLPQSPHPTKLLYTYEKAVNGFSATLTAAQAARLRDSPGVISVVPDQARQLHTTRTYRFLGLADGFGLWPNSDYADDVVIGVLDTGIWPERPSFNDSGLSPVPSGWKGTCETGPDFPESGCNRKIIGARAFYNGYFAKLGGPIDESKESRSPRDTEGHGSHTASTAAGAVVPNASFLHYAQGEARGMATKARIAVYKICWSLGCFDSDILAAMDQAISDGVHVISLSVGANGHSPPYYLDSIAVGAFGAAQHGVLVSCSAGNSGPDPYSAVNIAPWILTVGASTIDREFPADVVLGDGRVLNGVSLYAGEGLDRDYKLSLVYAGDAGNRYCYDGTLEPLIVAGKIVVCDRGGNARVAKGSAVKFAGGVGLVLANTEDSGEELIADSHLIPATMVGQTNGDKIKEYIRSSQDPTATIVFRGTVIGSSPSAPKVAAFSSRGPNSLTPEILKPDVIAPGVNILAGWTGSIGPTDLDIDPRRVEFNIISGTSMSCPHVSGIAALLRKAYPDWSPAAIKSALITTAYNLDNSGETLEDLATGEKSTSFIHGAGHVDPNGALHPGLVYDLDANDYVAFLCSIGYDSRRISIFVKAPTSADICAKTLSRVGALSSPGGLNYPSFSVVFDSHHGLVKYKRVVKNVGSEVDAVYQVSLSSPPGVEISVSPSKLVFSAENETQAYEVTFSTSVDYSKSAKFGSIEWTDGTHRVRSPVAFRWSYGLSASI</sequence>
<dbReference type="STRING" id="63057.A0A2P5EDG4"/>
<dbReference type="OrthoDB" id="206201at2759"/>
<dbReference type="PROSITE" id="PS51892">
    <property type="entry name" value="SUBTILASE"/>
    <property type="match status" value="1"/>
</dbReference>